<dbReference type="EMBL" id="CAEKKB010000006">
    <property type="protein sequence ID" value="CAB4312081.1"/>
    <property type="molecule type" value="Genomic_DNA"/>
</dbReference>
<dbReference type="Proteomes" id="UP000507245">
    <property type="component" value="Unassembled WGS sequence"/>
</dbReference>
<evidence type="ECO:0000313" key="3">
    <source>
        <dbReference type="Proteomes" id="UP000507222"/>
    </source>
</evidence>
<reference evidence="4" key="1">
    <citation type="journal article" date="2020" name="Genome Biol.">
        <title>Gamete binning: chromosome-level and haplotype-resolved genome assembly enabled by high-throughput single-cell sequencing of gamete genomes.</title>
        <authorList>
            <person name="Campoy J.A."/>
            <person name="Sun H."/>
            <person name="Goel M."/>
            <person name="Jiao W.-B."/>
            <person name="Folz-Donahue K."/>
            <person name="Wang N."/>
            <person name="Rubio M."/>
            <person name="Liu C."/>
            <person name="Kukat C."/>
            <person name="Ruiz D."/>
            <person name="Huettel B."/>
            <person name="Schneeberger K."/>
        </authorList>
    </citation>
    <scope>NUCLEOTIDE SEQUENCE [LARGE SCALE GENOMIC DNA]</scope>
    <source>
        <strain evidence="4">cv. Rojo Pasion</strain>
    </source>
</reference>
<accession>A0A6J5XGJ4</accession>
<organism evidence="2 4">
    <name type="scientific">Prunus armeniaca</name>
    <name type="common">Apricot</name>
    <name type="synonym">Armeniaca vulgaris</name>
    <dbReference type="NCBI Taxonomy" id="36596"/>
    <lineage>
        <taxon>Eukaryota</taxon>
        <taxon>Viridiplantae</taxon>
        <taxon>Streptophyta</taxon>
        <taxon>Embryophyta</taxon>
        <taxon>Tracheophyta</taxon>
        <taxon>Spermatophyta</taxon>
        <taxon>Magnoliopsida</taxon>
        <taxon>eudicotyledons</taxon>
        <taxon>Gunneridae</taxon>
        <taxon>Pentapetalae</taxon>
        <taxon>rosids</taxon>
        <taxon>fabids</taxon>
        <taxon>Rosales</taxon>
        <taxon>Rosaceae</taxon>
        <taxon>Amygdaloideae</taxon>
        <taxon>Amygdaleae</taxon>
        <taxon>Prunus</taxon>
    </lineage>
</organism>
<proteinExistence type="predicted"/>
<evidence type="ECO:0000313" key="4">
    <source>
        <dbReference type="Proteomes" id="UP000507245"/>
    </source>
</evidence>
<reference evidence="2 3" key="2">
    <citation type="submission" date="2020-05" db="EMBL/GenBank/DDBJ databases">
        <authorList>
            <person name="Campoy J."/>
            <person name="Schneeberger K."/>
            <person name="Spophaly S."/>
        </authorList>
    </citation>
    <scope>NUCLEOTIDE SEQUENCE [LARGE SCALE GENOMIC DNA]</scope>
    <source>
        <strain evidence="2">PruArmRojPasFocal</strain>
    </source>
</reference>
<evidence type="ECO:0000313" key="2">
    <source>
        <dbReference type="EMBL" id="CAB4312081.1"/>
    </source>
</evidence>
<keyword evidence="4" id="KW-1185">Reference proteome</keyword>
<protein>
    <submittedName>
        <fullName evidence="2">Uncharacterized protein</fullName>
    </submittedName>
</protein>
<evidence type="ECO:0000313" key="1">
    <source>
        <dbReference type="EMBL" id="CAB4281774.1"/>
    </source>
</evidence>
<dbReference type="EMBL" id="CAEKDK010000006">
    <property type="protein sequence ID" value="CAB4281774.1"/>
    <property type="molecule type" value="Genomic_DNA"/>
</dbReference>
<gene>
    <name evidence="1" type="ORF">CURHAP_LOCUS34933</name>
    <name evidence="2" type="ORF">ORAREDHAP_LOCUS34371</name>
</gene>
<dbReference type="Proteomes" id="UP000507222">
    <property type="component" value="Unassembled WGS sequence"/>
</dbReference>
<sequence>MKKCSPIKIRKSFHEREICFEQLTPIDGDRIENINGEGCNWIIFPQPEVRAREQNQTLKVVPMESLDCFSVQ</sequence>
<dbReference type="AlphaFoldDB" id="A0A6J5XGJ4"/>
<name>A0A6J5XGJ4_PRUAR</name>